<gene>
    <name evidence="1" type="ordered locus">Bresu_2710</name>
</gene>
<dbReference type="BioCyc" id="BSUB633149:G1GM8-2715-MONOMER"/>
<proteinExistence type="predicted"/>
<dbReference type="Proteomes" id="UP000002696">
    <property type="component" value="Chromosome"/>
</dbReference>
<protein>
    <submittedName>
        <fullName evidence="1">Uncharacterized protein</fullName>
    </submittedName>
</protein>
<sequence length="142" mass="16216">MDTAGTMELEPDYRRLKAAWELGYRNREDALHLLFLAWMHWADPPFVTGMTDDPDAENLWLAIFSYFDGEDSADAEFLHVAGLMACIFPWGLGDEVEWASRATRMKERSLDLKPDGFSPEDFLGRSDYGDYFAHQARVSAAQ</sequence>
<dbReference type="KEGG" id="bsb:Bresu_2710"/>
<reference evidence="2" key="1">
    <citation type="journal article" date="2011" name="J. Bacteriol.">
        <title>Genome sequences of eight morphologically diverse alphaproteobacteria.</title>
        <authorList>
            <consortium name="US DOE Joint Genome Institute"/>
            <person name="Brown P.J."/>
            <person name="Kysela D.T."/>
            <person name="Buechlein A."/>
            <person name="Hemmerich C."/>
            <person name="Brun Y.V."/>
        </authorList>
    </citation>
    <scope>NUCLEOTIDE SEQUENCE [LARGE SCALE GENOMIC DNA]</scope>
    <source>
        <strain evidence="2">ATCC 15264 / DSM 4735 / LMG 14903 / NBRC 16000 / CB 81</strain>
    </source>
</reference>
<keyword evidence="2" id="KW-1185">Reference proteome</keyword>
<organism evidence="1 2">
    <name type="scientific">Brevundimonas subvibrioides (strain ATCC 15264 / DSM 4735 / LMG 14903 / NBRC 16000 / CB 81)</name>
    <name type="common">Caulobacter subvibrioides</name>
    <dbReference type="NCBI Taxonomy" id="633149"/>
    <lineage>
        <taxon>Bacteria</taxon>
        <taxon>Pseudomonadati</taxon>
        <taxon>Pseudomonadota</taxon>
        <taxon>Alphaproteobacteria</taxon>
        <taxon>Caulobacterales</taxon>
        <taxon>Caulobacteraceae</taxon>
        <taxon>Brevundimonas</taxon>
    </lineage>
</organism>
<dbReference type="RefSeq" id="WP_013270118.1">
    <property type="nucleotide sequence ID" value="NC_014375.1"/>
</dbReference>
<name>D9QM91_BRESC</name>
<dbReference type="OrthoDB" id="7570178at2"/>
<dbReference type="InParanoid" id="D9QM91"/>
<dbReference type="STRING" id="633149.Bresu_2710"/>
<evidence type="ECO:0000313" key="1">
    <source>
        <dbReference type="EMBL" id="ADL02017.1"/>
    </source>
</evidence>
<dbReference type="EMBL" id="CP002102">
    <property type="protein sequence ID" value="ADL02017.1"/>
    <property type="molecule type" value="Genomic_DNA"/>
</dbReference>
<dbReference type="HOGENOM" id="CLU_1812118_0_0_5"/>
<dbReference type="AlphaFoldDB" id="D9QM91"/>
<accession>D9QM91</accession>
<evidence type="ECO:0000313" key="2">
    <source>
        <dbReference type="Proteomes" id="UP000002696"/>
    </source>
</evidence>